<organism evidence="2">
    <name type="scientific">marine sediment metagenome</name>
    <dbReference type="NCBI Taxonomy" id="412755"/>
    <lineage>
        <taxon>unclassified sequences</taxon>
        <taxon>metagenomes</taxon>
        <taxon>ecological metagenomes</taxon>
    </lineage>
</organism>
<proteinExistence type="predicted"/>
<accession>X1KTK6</accession>
<name>X1KTK6_9ZZZZ</name>
<feature type="region of interest" description="Disordered" evidence="1">
    <location>
        <begin position="1"/>
        <end position="20"/>
    </location>
</feature>
<comment type="caution">
    <text evidence="2">The sequence shown here is derived from an EMBL/GenBank/DDBJ whole genome shotgun (WGS) entry which is preliminary data.</text>
</comment>
<reference evidence="2" key="1">
    <citation type="journal article" date="2014" name="Front. Microbiol.">
        <title>High frequency of phylogenetically diverse reductive dehalogenase-homologous genes in deep subseafloor sedimentary metagenomes.</title>
        <authorList>
            <person name="Kawai M."/>
            <person name="Futagami T."/>
            <person name="Toyoda A."/>
            <person name="Takaki Y."/>
            <person name="Nishi S."/>
            <person name="Hori S."/>
            <person name="Arai W."/>
            <person name="Tsubouchi T."/>
            <person name="Morono Y."/>
            <person name="Uchiyama I."/>
            <person name="Ito T."/>
            <person name="Fujiyama A."/>
            <person name="Inagaki F."/>
            <person name="Takami H."/>
        </authorList>
    </citation>
    <scope>NUCLEOTIDE SEQUENCE</scope>
    <source>
        <strain evidence="2">Expedition CK06-06</strain>
    </source>
</reference>
<sequence>YQSAGSTSQSEEEKGWHQYPFSAYSVSEDADKWGQNHAGDGEGDYQHANIRRGYV</sequence>
<evidence type="ECO:0000256" key="1">
    <source>
        <dbReference type="SAM" id="MobiDB-lite"/>
    </source>
</evidence>
<dbReference type="AlphaFoldDB" id="X1KTK6"/>
<feature type="region of interest" description="Disordered" evidence="1">
    <location>
        <begin position="31"/>
        <end position="55"/>
    </location>
</feature>
<feature type="non-terminal residue" evidence="2">
    <location>
        <position position="1"/>
    </location>
</feature>
<gene>
    <name evidence="2" type="ORF">S03H2_68653</name>
</gene>
<dbReference type="EMBL" id="BARU01045174">
    <property type="protein sequence ID" value="GAH85343.1"/>
    <property type="molecule type" value="Genomic_DNA"/>
</dbReference>
<protein>
    <submittedName>
        <fullName evidence="2">Uncharacterized protein</fullName>
    </submittedName>
</protein>
<evidence type="ECO:0000313" key="2">
    <source>
        <dbReference type="EMBL" id="GAH85343.1"/>
    </source>
</evidence>